<dbReference type="PANTHER" id="PTHR43781:SF1">
    <property type="entry name" value="SACCHAROPINE DEHYDROGENASE"/>
    <property type="match status" value="1"/>
</dbReference>
<dbReference type="PANTHER" id="PTHR43781">
    <property type="entry name" value="SACCHAROPINE DEHYDROGENASE"/>
    <property type="match status" value="1"/>
</dbReference>
<organism evidence="2">
    <name type="scientific">mine drainage metagenome</name>
    <dbReference type="NCBI Taxonomy" id="410659"/>
    <lineage>
        <taxon>unclassified sequences</taxon>
        <taxon>metagenomes</taxon>
        <taxon>ecological metagenomes</taxon>
    </lineage>
</organism>
<dbReference type="InterPro" id="IPR036291">
    <property type="entry name" value="NAD(P)-bd_dom_sf"/>
</dbReference>
<gene>
    <name evidence="2" type="ORF">GALL_229480</name>
</gene>
<dbReference type="Pfam" id="PF13460">
    <property type="entry name" value="NAD_binding_10"/>
    <property type="match status" value="1"/>
</dbReference>
<comment type="caution">
    <text evidence="2">The sequence shown here is derived from an EMBL/GenBank/DDBJ whole genome shotgun (WGS) entry which is preliminary data.</text>
</comment>
<dbReference type="Gene3D" id="3.40.50.720">
    <property type="entry name" value="NAD(P)-binding Rossmann-like Domain"/>
    <property type="match status" value="1"/>
</dbReference>
<dbReference type="InterPro" id="IPR016040">
    <property type="entry name" value="NAD(P)-bd_dom"/>
</dbReference>
<proteinExistence type="predicted"/>
<name>A0A1J5RFY1_9ZZZZ</name>
<accession>A0A1J5RFY1</accession>
<dbReference type="SUPFAM" id="SSF51735">
    <property type="entry name" value="NAD(P)-binding Rossmann-fold domains"/>
    <property type="match status" value="1"/>
</dbReference>
<evidence type="ECO:0000259" key="1">
    <source>
        <dbReference type="Pfam" id="PF13460"/>
    </source>
</evidence>
<dbReference type="AlphaFoldDB" id="A0A1J5RFY1"/>
<evidence type="ECO:0000313" key="2">
    <source>
        <dbReference type="EMBL" id="OIQ95024.1"/>
    </source>
</evidence>
<sequence>MTILTRSNWMLYGAYGSTGRLILDEALRRGHRPVLAGRDSAQLSALGQATGLSTLPLPLDDGAALRAALSRVSGVLLAAGPYQLTGQPMRAACLDVGCSYLDVNGEIGDFSAALACDAQARTAGIAIIAGVGYGVAFAECLAAQLALRLPDATWLRLSLATQTGARSRGAQLSTAATIAAGGREIYQGSLRKRALAFSTWSAPGADAPRMRFAAAPLAELLAVQRSTGIPNIVAGIPLSRATAALMRIAGPLLGKLLTRQAARASNTAVASPSAAAIAVLRSRVWAEAGNATGERVAAMLETGEGYHAAAAAAVRALELQLLEPRVGALTPVQAFGASFALLVPGTSIQEL</sequence>
<feature type="domain" description="NAD(P)-binding" evidence="1">
    <location>
        <begin position="13"/>
        <end position="81"/>
    </location>
</feature>
<protein>
    <submittedName>
        <fullName evidence="2">Saccharopine dehydrogenase</fullName>
    </submittedName>
</protein>
<reference evidence="2" key="1">
    <citation type="submission" date="2016-10" db="EMBL/GenBank/DDBJ databases">
        <title>Sequence of Gallionella enrichment culture.</title>
        <authorList>
            <person name="Poehlein A."/>
            <person name="Muehling M."/>
            <person name="Daniel R."/>
        </authorList>
    </citation>
    <scope>NUCLEOTIDE SEQUENCE</scope>
</reference>
<dbReference type="EMBL" id="MLJW01000174">
    <property type="protein sequence ID" value="OIQ95024.1"/>
    <property type="molecule type" value="Genomic_DNA"/>
</dbReference>